<gene>
    <name evidence="2" type="ORF">PHLGIDRAFT_440759</name>
</gene>
<evidence type="ECO:0000313" key="3">
    <source>
        <dbReference type="Proteomes" id="UP000053257"/>
    </source>
</evidence>
<reference evidence="2 3" key="1">
    <citation type="journal article" date="2014" name="PLoS Genet.">
        <title>Analysis of the Phlebiopsis gigantea genome, transcriptome and secretome provides insight into its pioneer colonization strategies of wood.</title>
        <authorList>
            <person name="Hori C."/>
            <person name="Ishida T."/>
            <person name="Igarashi K."/>
            <person name="Samejima M."/>
            <person name="Suzuki H."/>
            <person name="Master E."/>
            <person name="Ferreira P."/>
            <person name="Ruiz-Duenas F.J."/>
            <person name="Held B."/>
            <person name="Canessa P."/>
            <person name="Larrondo L.F."/>
            <person name="Schmoll M."/>
            <person name="Druzhinina I.S."/>
            <person name="Kubicek C.P."/>
            <person name="Gaskell J.A."/>
            <person name="Kersten P."/>
            <person name="St John F."/>
            <person name="Glasner J."/>
            <person name="Sabat G."/>
            <person name="Splinter BonDurant S."/>
            <person name="Syed K."/>
            <person name="Yadav J."/>
            <person name="Mgbeahuruike A.C."/>
            <person name="Kovalchuk A."/>
            <person name="Asiegbu F.O."/>
            <person name="Lackner G."/>
            <person name="Hoffmeister D."/>
            <person name="Rencoret J."/>
            <person name="Gutierrez A."/>
            <person name="Sun H."/>
            <person name="Lindquist E."/>
            <person name="Barry K."/>
            <person name="Riley R."/>
            <person name="Grigoriev I.V."/>
            <person name="Henrissat B."/>
            <person name="Kues U."/>
            <person name="Berka R.M."/>
            <person name="Martinez A.T."/>
            <person name="Covert S.F."/>
            <person name="Blanchette R.A."/>
            <person name="Cullen D."/>
        </authorList>
    </citation>
    <scope>NUCLEOTIDE SEQUENCE [LARGE SCALE GENOMIC DNA]</scope>
    <source>
        <strain evidence="2 3">11061_1 CR5-6</strain>
    </source>
</reference>
<protein>
    <submittedName>
        <fullName evidence="2">Uncharacterized protein</fullName>
    </submittedName>
</protein>
<accession>A0A0C3PVE0</accession>
<keyword evidence="3" id="KW-1185">Reference proteome</keyword>
<dbReference type="OrthoDB" id="3320423at2759"/>
<proteinExistence type="predicted"/>
<feature type="region of interest" description="Disordered" evidence="1">
    <location>
        <begin position="63"/>
        <end position="84"/>
    </location>
</feature>
<sequence length="113" mass="12521">MMFENTFSVSVIIHHIATVGAEITPRQAIGVLSVLNGSLPQILMNRFMLNLRSLDARQPHSYPSSMSIPNFPLPSEHDPGRGMHTSNFIGNIGEYLDFAERVVENESPGDVEQ</sequence>
<organism evidence="2 3">
    <name type="scientific">Phlebiopsis gigantea (strain 11061_1 CR5-6)</name>
    <name type="common">White-rot fungus</name>
    <name type="synonym">Peniophora gigantea</name>
    <dbReference type="NCBI Taxonomy" id="745531"/>
    <lineage>
        <taxon>Eukaryota</taxon>
        <taxon>Fungi</taxon>
        <taxon>Dikarya</taxon>
        <taxon>Basidiomycota</taxon>
        <taxon>Agaricomycotina</taxon>
        <taxon>Agaricomycetes</taxon>
        <taxon>Polyporales</taxon>
        <taxon>Phanerochaetaceae</taxon>
        <taxon>Phlebiopsis</taxon>
    </lineage>
</organism>
<dbReference type="EMBL" id="KN840444">
    <property type="protein sequence ID" value="KIP11793.1"/>
    <property type="molecule type" value="Genomic_DNA"/>
</dbReference>
<evidence type="ECO:0000256" key="1">
    <source>
        <dbReference type="SAM" id="MobiDB-lite"/>
    </source>
</evidence>
<dbReference type="Proteomes" id="UP000053257">
    <property type="component" value="Unassembled WGS sequence"/>
</dbReference>
<dbReference type="AlphaFoldDB" id="A0A0C3PVE0"/>
<name>A0A0C3PVE0_PHLG1</name>
<dbReference type="HOGENOM" id="CLU_2134428_0_0_1"/>
<evidence type="ECO:0000313" key="2">
    <source>
        <dbReference type="EMBL" id="KIP11793.1"/>
    </source>
</evidence>